<feature type="region of interest" description="Disordered" evidence="5">
    <location>
        <begin position="260"/>
        <end position="331"/>
    </location>
</feature>
<protein>
    <recommendedName>
        <fullName evidence="10">Ig-like domain-containing protein</fullName>
    </recommendedName>
</protein>
<keyword evidence="6" id="KW-1133">Transmembrane helix</keyword>
<feature type="transmembrane region" description="Helical" evidence="6">
    <location>
        <begin position="241"/>
        <end position="260"/>
    </location>
</feature>
<dbReference type="Proteomes" id="UP000007635">
    <property type="component" value="Chromosome I"/>
</dbReference>
<accession>G3PND9</accession>
<feature type="chain" id="PRO_5043545434" description="Ig-like domain-containing protein" evidence="7">
    <location>
        <begin position="24"/>
        <end position="331"/>
    </location>
</feature>
<feature type="signal peptide" evidence="7">
    <location>
        <begin position="1"/>
        <end position="23"/>
    </location>
</feature>
<evidence type="ECO:0000256" key="3">
    <source>
        <dbReference type="ARBA" id="ARBA00023136"/>
    </source>
</evidence>
<feature type="compositionally biased region" description="Basic residues" evidence="5">
    <location>
        <begin position="281"/>
        <end position="310"/>
    </location>
</feature>
<reference evidence="8" key="3">
    <citation type="submission" date="2025-09" db="UniProtKB">
        <authorList>
            <consortium name="Ensembl"/>
        </authorList>
    </citation>
    <scope>IDENTIFICATION</scope>
</reference>
<feature type="compositionally biased region" description="Basic and acidic residues" evidence="5">
    <location>
        <begin position="321"/>
        <end position="331"/>
    </location>
</feature>
<dbReference type="OMA" id="TEITIYR"/>
<sequence>MWPTETPTRAAGLLCVLLAVVSASTEITIYRKLGDGVVLRPVNISVSSTIVWKQDGNLAAEGDGAEITLYRDFKGRGRLNTSNGELTITGLTPKENGFYTLETKEMAGPKIHLIVISPVPKPTVSNQCDPDRTLCTLSCDGDVADAAPVTYRWSPGDTAASKELRLAKEDSWEVQEFRCVLQNPVSQESSEPVPNPFSKALVRGPNFSTGGVVFVALLVAVLLLAAAHRCTTGMWFFQKKAPLLLLLCFLLILPSCLPSSQTSGGRTRGHQQMGPYPMARLFKRGGSRTRRPRCHRQRRDARSPVRRKTRPPAAKKYTRPPLKDHPSKNVI</sequence>
<proteinExistence type="predicted"/>
<evidence type="ECO:0000256" key="2">
    <source>
        <dbReference type="ARBA" id="ARBA00022729"/>
    </source>
</evidence>
<reference evidence="8" key="2">
    <citation type="submission" date="2025-08" db="UniProtKB">
        <authorList>
            <consortium name="Ensembl"/>
        </authorList>
    </citation>
    <scope>IDENTIFICATION</scope>
</reference>
<dbReference type="Ensembl" id="ENSGACT00000019160.2">
    <property type="protein sequence ID" value="ENSGACP00000019122.2"/>
    <property type="gene ID" value="ENSGACG00000014496.2"/>
</dbReference>
<dbReference type="GO" id="GO:0016020">
    <property type="term" value="C:membrane"/>
    <property type="evidence" value="ECO:0007669"/>
    <property type="project" value="UniProtKB-SubCell"/>
</dbReference>
<keyword evidence="2 7" id="KW-0732">Signal</keyword>
<keyword evidence="4" id="KW-0325">Glycoprotein</keyword>
<dbReference type="PANTHER" id="PTHR12080:SF125">
    <property type="entry name" value="CD48 ANTIGEN-LIKE"/>
    <property type="match status" value="1"/>
</dbReference>
<dbReference type="AlphaFoldDB" id="G3PND9"/>
<evidence type="ECO:0000256" key="7">
    <source>
        <dbReference type="SAM" id="SignalP"/>
    </source>
</evidence>
<dbReference type="InParanoid" id="G3PND9"/>
<dbReference type="InterPro" id="IPR036179">
    <property type="entry name" value="Ig-like_dom_sf"/>
</dbReference>
<name>G3PND9_GASAC</name>
<evidence type="ECO:0000256" key="4">
    <source>
        <dbReference type="ARBA" id="ARBA00023180"/>
    </source>
</evidence>
<keyword evidence="9" id="KW-1185">Reference proteome</keyword>
<dbReference type="InterPro" id="IPR013783">
    <property type="entry name" value="Ig-like_fold"/>
</dbReference>
<dbReference type="Bgee" id="ENSGACG00000014496">
    <property type="expression patterns" value="Expressed in zone of skin and 12 other cell types or tissues"/>
</dbReference>
<comment type="subcellular location">
    <subcellularLocation>
        <location evidence="1">Membrane</location>
    </subcellularLocation>
</comment>
<dbReference type="InterPro" id="IPR015631">
    <property type="entry name" value="CD2/SLAM_rcpt"/>
</dbReference>
<evidence type="ECO:0000256" key="6">
    <source>
        <dbReference type="SAM" id="Phobius"/>
    </source>
</evidence>
<evidence type="ECO:0008006" key="10">
    <source>
        <dbReference type="Google" id="ProtNLM"/>
    </source>
</evidence>
<dbReference type="SUPFAM" id="SSF48726">
    <property type="entry name" value="Immunoglobulin"/>
    <property type="match status" value="1"/>
</dbReference>
<evidence type="ECO:0000313" key="9">
    <source>
        <dbReference type="Proteomes" id="UP000007635"/>
    </source>
</evidence>
<reference evidence="8 9" key="1">
    <citation type="journal article" date="2021" name="G3 (Bethesda)">
        <title>Improved contiguity of the threespine stickleback genome using long-read sequencing.</title>
        <authorList>
            <person name="Nath S."/>
            <person name="Shaw D.E."/>
            <person name="White M.A."/>
        </authorList>
    </citation>
    <scope>NUCLEOTIDE SEQUENCE [LARGE SCALE GENOMIC DNA]</scope>
    <source>
        <strain evidence="8 9">Lake Benthic</strain>
    </source>
</reference>
<evidence type="ECO:0000256" key="1">
    <source>
        <dbReference type="ARBA" id="ARBA00004370"/>
    </source>
</evidence>
<evidence type="ECO:0000313" key="8">
    <source>
        <dbReference type="Ensembl" id="ENSGACP00000019122.2"/>
    </source>
</evidence>
<dbReference type="PANTHER" id="PTHR12080">
    <property type="entry name" value="SIGNALING LYMPHOCYTIC ACTIVATION MOLECULE"/>
    <property type="match status" value="1"/>
</dbReference>
<dbReference type="STRING" id="69293.ENSGACP00000019122"/>
<feature type="transmembrane region" description="Helical" evidence="6">
    <location>
        <begin position="207"/>
        <end position="229"/>
    </location>
</feature>
<organism evidence="8 9">
    <name type="scientific">Gasterosteus aculeatus aculeatus</name>
    <name type="common">three-spined stickleback</name>
    <dbReference type="NCBI Taxonomy" id="481459"/>
    <lineage>
        <taxon>Eukaryota</taxon>
        <taxon>Metazoa</taxon>
        <taxon>Chordata</taxon>
        <taxon>Craniata</taxon>
        <taxon>Vertebrata</taxon>
        <taxon>Euteleostomi</taxon>
        <taxon>Actinopterygii</taxon>
        <taxon>Neopterygii</taxon>
        <taxon>Teleostei</taxon>
        <taxon>Neoteleostei</taxon>
        <taxon>Acanthomorphata</taxon>
        <taxon>Eupercaria</taxon>
        <taxon>Perciformes</taxon>
        <taxon>Cottioidei</taxon>
        <taxon>Gasterosteales</taxon>
        <taxon>Gasterosteidae</taxon>
        <taxon>Gasterosteus</taxon>
    </lineage>
</organism>
<keyword evidence="3 6" id="KW-0472">Membrane</keyword>
<dbReference type="Gene3D" id="2.60.40.10">
    <property type="entry name" value="Immunoglobulins"/>
    <property type="match status" value="2"/>
</dbReference>
<dbReference type="eggNOG" id="ENOG502SB68">
    <property type="taxonomic scope" value="Eukaryota"/>
</dbReference>
<evidence type="ECO:0000256" key="5">
    <source>
        <dbReference type="SAM" id="MobiDB-lite"/>
    </source>
</evidence>
<keyword evidence="6" id="KW-0812">Transmembrane</keyword>
<dbReference type="GeneTree" id="ENSGT00610000086518"/>